<evidence type="ECO:0000256" key="6">
    <source>
        <dbReference type="ARBA" id="ARBA00023065"/>
    </source>
</evidence>
<dbReference type="PRINTS" id="PR00335">
    <property type="entry name" value="KUPTAKETRKA"/>
</dbReference>
<dbReference type="InterPro" id="IPR050721">
    <property type="entry name" value="Trk_Ktr_HKT_K-transport"/>
</dbReference>
<dbReference type="PANTHER" id="PTHR43833:SF5">
    <property type="entry name" value="TRK SYSTEM POTASSIUM UPTAKE PROTEIN TRKA"/>
    <property type="match status" value="1"/>
</dbReference>
<dbReference type="InParanoid" id="A0A554N936"/>
<dbReference type="Gene3D" id="3.40.50.720">
    <property type="entry name" value="NAD(P)-binding Rossmann-like Domain"/>
    <property type="match status" value="1"/>
</dbReference>
<gene>
    <name evidence="9" type="ORF">DP107_09535</name>
</gene>
<evidence type="ECO:0000256" key="1">
    <source>
        <dbReference type="ARBA" id="ARBA00003660"/>
    </source>
</evidence>
<dbReference type="InterPro" id="IPR006036">
    <property type="entry name" value="K_uptake_TrkA"/>
</dbReference>
<proteinExistence type="predicted"/>
<comment type="function">
    <text evidence="1">Part of a potassium transport system.</text>
</comment>
<organism evidence="9 10">
    <name type="scientific">Haloglomus irregulare</name>
    <dbReference type="NCBI Taxonomy" id="2234134"/>
    <lineage>
        <taxon>Archaea</taxon>
        <taxon>Methanobacteriati</taxon>
        <taxon>Methanobacteriota</taxon>
        <taxon>Stenosarchaea group</taxon>
        <taxon>Halobacteria</taxon>
        <taxon>Halobacteriales</taxon>
        <taxon>Natronomonadaceae</taxon>
        <taxon>Haloglomus</taxon>
    </lineage>
</organism>
<dbReference type="InterPro" id="IPR006037">
    <property type="entry name" value="RCK_C"/>
</dbReference>
<feature type="domain" description="RCK C-terminal" evidence="8">
    <location>
        <begin position="135"/>
        <end position="217"/>
    </location>
</feature>
<feature type="domain" description="RCK N-terminal" evidence="7">
    <location>
        <begin position="1"/>
        <end position="116"/>
    </location>
</feature>
<keyword evidence="4" id="KW-0630">Potassium</keyword>
<reference evidence="9 10" key="1">
    <citation type="submission" date="2018-06" db="EMBL/GenBank/DDBJ databases">
        <title>Natronomonas sp. F16-60 a new haloarchaeon isolated from a solar saltern of Isla Cristina, Huelva, Spain.</title>
        <authorList>
            <person name="Duran-Viseras A."/>
            <person name="Sanchez-Porro C."/>
            <person name="Ventosa A."/>
        </authorList>
    </citation>
    <scope>NUCLEOTIDE SEQUENCE [LARGE SCALE GENOMIC DNA]</scope>
    <source>
        <strain evidence="9 10">F16-60</strain>
    </source>
</reference>
<dbReference type="PROSITE" id="PS51202">
    <property type="entry name" value="RCK_C"/>
    <property type="match status" value="1"/>
</dbReference>
<dbReference type="PROSITE" id="PS51201">
    <property type="entry name" value="RCK_N"/>
    <property type="match status" value="1"/>
</dbReference>
<evidence type="ECO:0000259" key="8">
    <source>
        <dbReference type="PROSITE" id="PS51202"/>
    </source>
</evidence>
<dbReference type="InterPro" id="IPR003148">
    <property type="entry name" value="RCK_N"/>
</dbReference>
<evidence type="ECO:0000256" key="2">
    <source>
        <dbReference type="ARBA" id="ARBA00022448"/>
    </source>
</evidence>
<dbReference type="Gene3D" id="3.30.70.1450">
    <property type="entry name" value="Regulator of K+ conductance, C-terminal domain"/>
    <property type="match status" value="1"/>
</dbReference>
<evidence type="ECO:0000259" key="7">
    <source>
        <dbReference type="PROSITE" id="PS51201"/>
    </source>
</evidence>
<dbReference type="RefSeq" id="WP_144261932.1">
    <property type="nucleotide sequence ID" value="NZ_QMDX01000005.1"/>
</dbReference>
<dbReference type="Pfam" id="PF02080">
    <property type="entry name" value="TrkA_C"/>
    <property type="match status" value="1"/>
</dbReference>
<keyword evidence="3" id="KW-0633">Potassium transport</keyword>
<keyword evidence="6" id="KW-0406">Ion transport</keyword>
<evidence type="ECO:0000256" key="5">
    <source>
        <dbReference type="ARBA" id="ARBA00023027"/>
    </source>
</evidence>
<keyword evidence="2" id="KW-0813">Transport</keyword>
<dbReference type="SUPFAM" id="SSF116726">
    <property type="entry name" value="TrkA C-terminal domain-like"/>
    <property type="match status" value="1"/>
</dbReference>
<evidence type="ECO:0000313" key="9">
    <source>
        <dbReference type="EMBL" id="TSD13883.1"/>
    </source>
</evidence>
<dbReference type="SUPFAM" id="SSF51735">
    <property type="entry name" value="NAD(P)-binding Rossmann-fold domains"/>
    <property type="match status" value="1"/>
</dbReference>
<dbReference type="AlphaFoldDB" id="A0A554N936"/>
<evidence type="ECO:0000313" key="10">
    <source>
        <dbReference type="Proteomes" id="UP000319894"/>
    </source>
</evidence>
<dbReference type="Pfam" id="PF02254">
    <property type="entry name" value="TrkA_N"/>
    <property type="match status" value="1"/>
</dbReference>
<accession>A0A554N936</accession>
<sequence>MRFLIVGYGRVGIRTAQTLGSEGHEVTIIDNDPDKVARASEAGFEAHEGDARDERLLEAAGVGNMDAMAALTGDLNVNFAACMVGKAKSVRTVLRIDEDYRQEIYEKYAEDVDEIIYPERLGAVGAKTALLGGDLNVLADLTESLTLATVDVPADSPLVGRRVVDVSFPVDSRVYAHSRENEPMTIPLPKATIQAGDRLALIADGTALGDIRAMVKGEEPDSDAEASA</sequence>
<dbReference type="InterPro" id="IPR036291">
    <property type="entry name" value="NAD(P)-bd_dom_sf"/>
</dbReference>
<comment type="caution">
    <text evidence="9">The sequence shown here is derived from an EMBL/GenBank/DDBJ whole genome shotgun (WGS) entry which is preliminary data.</text>
</comment>
<evidence type="ECO:0000256" key="4">
    <source>
        <dbReference type="ARBA" id="ARBA00022958"/>
    </source>
</evidence>
<dbReference type="PANTHER" id="PTHR43833">
    <property type="entry name" value="POTASSIUM CHANNEL PROTEIN 2-RELATED-RELATED"/>
    <property type="match status" value="1"/>
</dbReference>
<dbReference type="InterPro" id="IPR036721">
    <property type="entry name" value="RCK_C_sf"/>
</dbReference>
<protein>
    <submittedName>
        <fullName evidence="9">TrkA family potassium uptake protein</fullName>
    </submittedName>
</protein>
<dbReference type="EMBL" id="QMDX01000005">
    <property type="protein sequence ID" value="TSD13883.1"/>
    <property type="molecule type" value="Genomic_DNA"/>
</dbReference>
<dbReference type="GO" id="GO:0005886">
    <property type="term" value="C:plasma membrane"/>
    <property type="evidence" value="ECO:0007669"/>
    <property type="project" value="InterPro"/>
</dbReference>
<keyword evidence="5" id="KW-0520">NAD</keyword>
<keyword evidence="10" id="KW-1185">Reference proteome</keyword>
<dbReference type="OrthoDB" id="169192at2157"/>
<evidence type="ECO:0000256" key="3">
    <source>
        <dbReference type="ARBA" id="ARBA00022538"/>
    </source>
</evidence>
<dbReference type="Proteomes" id="UP000319894">
    <property type="component" value="Unassembled WGS sequence"/>
</dbReference>
<dbReference type="GO" id="GO:0015079">
    <property type="term" value="F:potassium ion transmembrane transporter activity"/>
    <property type="evidence" value="ECO:0007669"/>
    <property type="project" value="InterPro"/>
</dbReference>
<name>A0A554N936_9EURY</name>